<evidence type="ECO:0000313" key="3">
    <source>
        <dbReference type="Proteomes" id="UP000250354"/>
    </source>
</evidence>
<sequence>MSEKVKVPQIVAEYLEMQEKVNHWVDQSDYNDRAKLLHEAQKNGYEIETAEDVMKELEDLTINKDSTLYKLDFYSIIAFDYQREELFVDTVPYAAANTPLFLTETEALDAIDKVGRDRIKRHLFRGIHDEIED</sequence>
<evidence type="ECO:0000313" key="4">
    <source>
        <dbReference type="Proteomes" id="UP001069047"/>
    </source>
</evidence>
<dbReference type="Proteomes" id="UP000250354">
    <property type="component" value="Chromosome"/>
</dbReference>
<evidence type="ECO:0000313" key="2">
    <source>
        <dbReference type="EMBL" id="WWC55042.1"/>
    </source>
</evidence>
<reference evidence="2 3" key="1">
    <citation type="journal article" date="2020" name="J. Bacteriol.">
        <title>Aerococcus urinae Isolated from Women with Lower Urinary Tract Symptoms: In Vitro Aggregation and Genome Analysis.</title>
        <authorList>
            <person name="Hilt E.E."/>
            <person name="Putonti C."/>
            <person name="Thomas-White K."/>
            <person name="Lewis A.L."/>
            <person name="Visick K.L."/>
            <person name="Gilbert N.M."/>
            <person name="Wolfe A.J."/>
        </authorList>
    </citation>
    <scope>NUCLEOTIDE SEQUENCE [LARGE SCALE GENOMIC DNA]</scope>
    <source>
        <strain evidence="2 3">UMB1016</strain>
    </source>
</reference>
<dbReference type="RefSeq" id="WP_070559446.1">
    <property type="nucleotide sequence ID" value="NZ_CAJHLJ010000013.1"/>
</dbReference>
<reference evidence="2" key="3">
    <citation type="submission" date="2024-02" db="EMBL/GenBank/DDBJ databases">
        <authorList>
            <person name="Choi B."/>
        </authorList>
    </citation>
    <scope>NUCLEOTIDE SEQUENCE</scope>
    <source>
        <strain evidence="2">UMB1016</strain>
    </source>
</reference>
<protein>
    <submittedName>
        <fullName evidence="1">Uncharacterized protein</fullName>
    </submittedName>
</protein>
<accession>A0A1E9PH60</accession>
<dbReference type="Proteomes" id="UP001069047">
    <property type="component" value="Unassembled WGS sequence"/>
</dbReference>
<dbReference type="EMBL" id="CP145132">
    <property type="protein sequence ID" value="WWC55042.1"/>
    <property type="molecule type" value="Genomic_DNA"/>
</dbReference>
<proteinExistence type="predicted"/>
<dbReference type="AlphaFoldDB" id="A0A1E9PH60"/>
<gene>
    <name evidence="2" type="ORF">DBT44_0001710</name>
    <name evidence="1" type="ORF">ODY61_01460</name>
</gene>
<reference evidence="1" key="2">
    <citation type="submission" date="2022-09" db="EMBL/GenBank/DDBJ databases">
        <title>Aerococcus urinae taxonomy study.</title>
        <authorList>
            <person name="Christensen J."/>
            <person name="Senneby E."/>
        </authorList>
    </citation>
    <scope>NUCLEOTIDE SEQUENCE</scope>
    <source>
        <strain evidence="1">LUND-41-B12</strain>
    </source>
</reference>
<keyword evidence="3" id="KW-1185">Reference proteome</keyword>
<accession>A0A9Q4DDU5</accession>
<name>A0A1E9PH60_9LACT</name>
<evidence type="ECO:0000313" key="1">
    <source>
        <dbReference type="EMBL" id="MCY3086778.1"/>
    </source>
</evidence>
<dbReference type="EMBL" id="JAOTMY010000001">
    <property type="protein sequence ID" value="MCY3086778.1"/>
    <property type="molecule type" value="Genomic_DNA"/>
</dbReference>
<organism evidence="1 4">
    <name type="scientific">Aerococcus mictus</name>
    <dbReference type="NCBI Taxonomy" id="2976810"/>
    <lineage>
        <taxon>Bacteria</taxon>
        <taxon>Bacillati</taxon>
        <taxon>Bacillota</taxon>
        <taxon>Bacilli</taxon>
        <taxon>Lactobacillales</taxon>
        <taxon>Aerococcaceae</taxon>
        <taxon>Aerococcus</taxon>
    </lineage>
</organism>